<proteinExistence type="predicted"/>
<dbReference type="EMBL" id="BNJG01000003">
    <property type="protein sequence ID" value="GHO59850.1"/>
    <property type="molecule type" value="Genomic_DNA"/>
</dbReference>
<evidence type="ECO:0000313" key="12">
    <source>
        <dbReference type="Proteomes" id="UP000654345"/>
    </source>
</evidence>
<dbReference type="InterPro" id="IPR008271">
    <property type="entry name" value="Ser/Thr_kinase_AS"/>
</dbReference>
<keyword evidence="6" id="KW-0418">Kinase</keyword>
<feature type="region of interest" description="Disordered" evidence="9">
    <location>
        <begin position="234"/>
        <end position="253"/>
    </location>
</feature>
<dbReference type="EC" id="2.7.11.1" evidence="1"/>
<dbReference type="Gene3D" id="1.10.510.10">
    <property type="entry name" value="Transferase(Phosphotransferase) domain 1"/>
    <property type="match status" value="1"/>
</dbReference>
<evidence type="ECO:0000256" key="2">
    <source>
        <dbReference type="ARBA" id="ARBA00022574"/>
    </source>
</evidence>
<evidence type="ECO:0000256" key="5">
    <source>
        <dbReference type="ARBA" id="ARBA00022741"/>
    </source>
</evidence>
<reference evidence="11 12" key="1">
    <citation type="journal article" date="2021" name="Int. J. Syst. Evol. Microbiol.">
        <title>Reticulibacter mediterranei gen. nov., sp. nov., within the new family Reticulibacteraceae fam. nov., and Ktedonospora formicarum gen. nov., sp. nov., Ktedonobacter robiniae sp. nov., Dictyobacter formicarum sp. nov. and Dictyobacter arantiisoli sp. nov., belonging to the class Ktedonobacteria.</title>
        <authorList>
            <person name="Yabe S."/>
            <person name="Zheng Y."/>
            <person name="Wang C.M."/>
            <person name="Sakai Y."/>
            <person name="Abe K."/>
            <person name="Yokota A."/>
            <person name="Donadio S."/>
            <person name="Cavaletti L."/>
            <person name="Monciardini P."/>
        </authorList>
    </citation>
    <scope>NUCLEOTIDE SEQUENCE [LARGE SCALE GENOMIC DNA]</scope>
    <source>
        <strain evidence="11 12">SOSP1-30</strain>
    </source>
</reference>
<dbReference type="InterPro" id="IPR036322">
    <property type="entry name" value="WD40_repeat_dom_sf"/>
</dbReference>
<evidence type="ECO:0000256" key="8">
    <source>
        <dbReference type="PROSITE-ProRule" id="PRU00221"/>
    </source>
</evidence>
<protein>
    <recommendedName>
        <fullName evidence="1">non-specific serine/threonine protein kinase</fullName>
        <ecNumber evidence="1">2.7.11.1</ecNumber>
    </recommendedName>
</protein>
<name>A0ABQ3V4N5_9CHLR</name>
<evidence type="ECO:0000313" key="11">
    <source>
        <dbReference type="EMBL" id="GHO59850.1"/>
    </source>
</evidence>
<dbReference type="CDD" id="cd14014">
    <property type="entry name" value="STKc_PknB_like"/>
    <property type="match status" value="1"/>
</dbReference>
<dbReference type="PROSITE" id="PS50082">
    <property type="entry name" value="WD_REPEATS_2"/>
    <property type="match status" value="2"/>
</dbReference>
<dbReference type="PROSITE" id="PS00108">
    <property type="entry name" value="PROTEIN_KINASE_ST"/>
    <property type="match status" value="1"/>
</dbReference>
<dbReference type="SUPFAM" id="SSF50978">
    <property type="entry name" value="WD40 repeat-like"/>
    <property type="match status" value="1"/>
</dbReference>
<dbReference type="SMART" id="SM00320">
    <property type="entry name" value="WD40"/>
    <property type="match status" value="4"/>
</dbReference>
<evidence type="ECO:0000256" key="3">
    <source>
        <dbReference type="ARBA" id="ARBA00022679"/>
    </source>
</evidence>
<organism evidence="11 12">
    <name type="scientific">Ktedonobacter robiniae</name>
    <dbReference type="NCBI Taxonomy" id="2778365"/>
    <lineage>
        <taxon>Bacteria</taxon>
        <taxon>Bacillati</taxon>
        <taxon>Chloroflexota</taxon>
        <taxon>Ktedonobacteria</taxon>
        <taxon>Ktedonobacterales</taxon>
        <taxon>Ktedonobacteraceae</taxon>
        <taxon>Ktedonobacter</taxon>
    </lineage>
</organism>
<dbReference type="InterPro" id="IPR015943">
    <property type="entry name" value="WD40/YVTN_repeat-like_dom_sf"/>
</dbReference>
<evidence type="ECO:0000259" key="10">
    <source>
        <dbReference type="PROSITE" id="PS50011"/>
    </source>
</evidence>
<dbReference type="SMART" id="SM00220">
    <property type="entry name" value="S_TKc"/>
    <property type="match status" value="1"/>
</dbReference>
<dbReference type="InterPro" id="IPR001680">
    <property type="entry name" value="WD40_rpt"/>
</dbReference>
<feature type="repeat" description="WD" evidence="8">
    <location>
        <begin position="495"/>
        <end position="529"/>
    </location>
</feature>
<dbReference type="Pfam" id="PF00400">
    <property type="entry name" value="WD40"/>
    <property type="match status" value="3"/>
</dbReference>
<feature type="repeat" description="WD" evidence="8">
    <location>
        <begin position="355"/>
        <end position="396"/>
    </location>
</feature>
<gene>
    <name evidence="11" type="ORF">KSB_83250</name>
</gene>
<dbReference type="InterPro" id="IPR011009">
    <property type="entry name" value="Kinase-like_dom_sf"/>
</dbReference>
<keyword evidence="2 8" id="KW-0853">WD repeat</keyword>
<dbReference type="PROSITE" id="PS50294">
    <property type="entry name" value="WD_REPEATS_REGION"/>
    <property type="match status" value="1"/>
</dbReference>
<keyword evidence="5" id="KW-0547">Nucleotide-binding</keyword>
<evidence type="ECO:0000256" key="4">
    <source>
        <dbReference type="ARBA" id="ARBA00022737"/>
    </source>
</evidence>
<keyword evidence="3" id="KW-0808">Transferase</keyword>
<dbReference type="PROSITE" id="PS00678">
    <property type="entry name" value="WD_REPEATS_1"/>
    <property type="match status" value="1"/>
</dbReference>
<evidence type="ECO:0000256" key="9">
    <source>
        <dbReference type="SAM" id="MobiDB-lite"/>
    </source>
</evidence>
<dbReference type="Gene3D" id="2.130.10.10">
    <property type="entry name" value="YVTN repeat-like/Quinoprotein amine dehydrogenase"/>
    <property type="match status" value="2"/>
</dbReference>
<keyword evidence="4" id="KW-0677">Repeat</keyword>
<dbReference type="SUPFAM" id="SSF56112">
    <property type="entry name" value="Protein kinase-like (PK-like)"/>
    <property type="match status" value="1"/>
</dbReference>
<feature type="domain" description="Protein kinase" evidence="10">
    <location>
        <begin position="1"/>
        <end position="227"/>
    </location>
</feature>
<dbReference type="InterPro" id="IPR000719">
    <property type="entry name" value="Prot_kinase_dom"/>
</dbReference>
<dbReference type="RefSeq" id="WP_236038933.1">
    <property type="nucleotide sequence ID" value="NZ_BNJG01000003.1"/>
</dbReference>
<evidence type="ECO:0000256" key="7">
    <source>
        <dbReference type="ARBA" id="ARBA00022840"/>
    </source>
</evidence>
<dbReference type="Proteomes" id="UP000654345">
    <property type="component" value="Unassembled WGS sequence"/>
</dbReference>
<feature type="compositionally biased region" description="Polar residues" evidence="9">
    <location>
        <begin position="237"/>
        <end position="253"/>
    </location>
</feature>
<dbReference type="InterPro" id="IPR019775">
    <property type="entry name" value="WD40_repeat_CS"/>
</dbReference>
<evidence type="ECO:0000256" key="6">
    <source>
        <dbReference type="ARBA" id="ARBA00022777"/>
    </source>
</evidence>
<keyword evidence="12" id="KW-1185">Reference proteome</keyword>
<dbReference type="PANTHER" id="PTHR43289">
    <property type="entry name" value="MITOGEN-ACTIVATED PROTEIN KINASE KINASE KINASE 20-RELATED"/>
    <property type="match status" value="1"/>
</dbReference>
<dbReference type="Pfam" id="PF00069">
    <property type="entry name" value="Pkinase"/>
    <property type="match status" value="1"/>
</dbReference>
<dbReference type="PANTHER" id="PTHR43289:SF6">
    <property type="entry name" value="SERINE_THREONINE-PROTEIN KINASE NEKL-3"/>
    <property type="match status" value="1"/>
</dbReference>
<sequence length="618" mass="68499">MSESEQQSFLAEARIVARLKHPHIIHILEFGVEENEVPYLVMNYTPNGTLRQRFPPGRPVPLTDALPILRQIASALQYAHDQNLIHRDIKPENLLLGEQNEIFLSDFGIATQVRSSRSQTLQEITGTVIYMAPEQLQGRPRPASDQYSLAIVAYEWLTGRRPFQGSNYLEIATKHLQTPPPSLREMVPTLPPAVETTVLTALAKDPHQRYARITDFVAALEIAHQIGQYRSPKQFPLHTSHSQSPMATTHISTPSVPVISPTVAAHDSRFDTPIMTPPTLVAGPTTTPPQGTSAASISPLVSRRGLLVGVCATTIALSAGALWWNYGRSAQGNSTGSHPDTPPPYLVQARSLRVYNEHIEGVVSVAWSPKGSHLISGGDDNTVRLWEAATGNTLWSQDVQGRVTDVAWSPDSRYIASGAMEDSNSVRIWDVTTIHQPTQYRQSGDLFSWGRRPVAWSSDSQQMAVAAQNPAVWNIQSSETPTRYVNSNWLTLGDVNALAWSADNKRIATAETNGYVRIWRLDGDKQHAAYTLQGANEQLSISWSAKSNLIVIGAEKEVALWDVDTNSKEFSQIYTQFSAPVAWSPNGKRCLRERQRSFFHGNDLGSKHRQSRLYRKGS</sequence>
<comment type="caution">
    <text evidence="11">The sequence shown here is derived from an EMBL/GenBank/DDBJ whole genome shotgun (WGS) entry which is preliminary data.</text>
</comment>
<keyword evidence="7" id="KW-0067">ATP-binding</keyword>
<evidence type="ECO:0000256" key="1">
    <source>
        <dbReference type="ARBA" id="ARBA00012513"/>
    </source>
</evidence>
<dbReference type="PROSITE" id="PS50011">
    <property type="entry name" value="PROTEIN_KINASE_DOM"/>
    <property type="match status" value="1"/>
</dbReference>
<accession>A0ABQ3V4N5</accession>